<evidence type="ECO:0000256" key="3">
    <source>
        <dbReference type="SAM" id="MobiDB-lite"/>
    </source>
</evidence>
<dbReference type="PANTHER" id="PTHR14270:SF0">
    <property type="entry name" value="NONSENSE-MEDIATED MRNA DECAY FACTOR SMG9"/>
    <property type="match status" value="1"/>
</dbReference>
<dbReference type="Proteomes" id="UP000054558">
    <property type="component" value="Unassembled WGS sequence"/>
</dbReference>
<sequence>MAARGILGPGIVPTIMGAKAGHAEPRAAEQRGPILKIMKDESALKSKAGPIGSLKIIDDKWEHTGEKVNQFLSESNVDYQVIGVLGAPGVGKSTILNALYGLASDHPSIVAGRTPPPFAVQSEEARMLARHSSSGVEMRATAERLVLLDSQPVFSPSVLTDITRPDGSSSVTPFPGDPPAAELALEAMALQQAVFLLSVCHVIIVVSEGLEDRRLWELLHAAQLLRDRIYRPLSIRPPTPPSRQSEPVPSQSPRPPNERPGSSSSGVTASQASGRGQPGGPVSQTGPPILSHPHLNPNPKLNQPGVRPSQGDSRPGSAASSREEPQRPSSASAGRPSEFRPPEARRSPEERPQRAGHSPEVVFVATKLRGSELLGGQLRAAQEELTAAFPALAAPRSGPGLDVVQTVRNRTYGPGTDGANGKARRNSSERSRNERLQASGESNAKGELRDSPSVSFYGLPAKGPNSAAFESFHLSLRSLRDQILGIPRRHLLGKPVTEASWLRYTNKVWRDVRESDAVKEYCSLLQSDGFFR</sequence>
<dbReference type="AlphaFoldDB" id="A0A1Y1IK83"/>
<feature type="compositionally biased region" description="Basic and acidic residues" evidence="3">
    <location>
        <begin position="426"/>
        <end position="435"/>
    </location>
</feature>
<organism evidence="4 5">
    <name type="scientific">Klebsormidium nitens</name>
    <name type="common">Green alga</name>
    <name type="synonym">Ulothrix nitens</name>
    <dbReference type="NCBI Taxonomy" id="105231"/>
    <lineage>
        <taxon>Eukaryota</taxon>
        <taxon>Viridiplantae</taxon>
        <taxon>Streptophyta</taxon>
        <taxon>Klebsormidiophyceae</taxon>
        <taxon>Klebsormidiales</taxon>
        <taxon>Klebsormidiaceae</taxon>
        <taxon>Klebsormidium</taxon>
    </lineage>
</organism>
<dbReference type="STRING" id="105231.A0A1Y1IK83"/>
<dbReference type="InterPro" id="IPR039177">
    <property type="entry name" value="SMG9"/>
</dbReference>
<evidence type="ECO:0000313" key="5">
    <source>
        <dbReference type="Proteomes" id="UP000054558"/>
    </source>
</evidence>
<accession>A0A1Y1IK83</accession>
<keyword evidence="2" id="KW-0866">Nonsense-mediated mRNA decay</keyword>
<keyword evidence="5" id="KW-1185">Reference proteome</keyword>
<proteinExistence type="inferred from homology"/>
<dbReference type="OrthoDB" id="79514at2759"/>
<evidence type="ECO:0000313" key="4">
    <source>
        <dbReference type="EMBL" id="GAQ89077.1"/>
    </source>
</evidence>
<dbReference type="EMBL" id="DF237434">
    <property type="protein sequence ID" value="GAQ89077.1"/>
    <property type="molecule type" value="Genomic_DNA"/>
</dbReference>
<protein>
    <submittedName>
        <fullName evidence="4">Putative SMG9</fullName>
    </submittedName>
</protein>
<reference evidence="4 5" key="1">
    <citation type="journal article" date="2014" name="Nat. Commun.">
        <title>Klebsormidium flaccidum genome reveals primary factors for plant terrestrial adaptation.</title>
        <authorList>
            <person name="Hori K."/>
            <person name="Maruyama F."/>
            <person name="Fujisawa T."/>
            <person name="Togashi T."/>
            <person name="Yamamoto N."/>
            <person name="Seo M."/>
            <person name="Sato S."/>
            <person name="Yamada T."/>
            <person name="Mori H."/>
            <person name="Tajima N."/>
            <person name="Moriyama T."/>
            <person name="Ikeuchi M."/>
            <person name="Watanabe M."/>
            <person name="Wada H."/>
            <person name="Kobayashi K."/>
            <person name="Saito M."/>
            <person name="Masuda T."/>
            <person name="Sasaki-Sekimoto Y."/>
            <person name="Mashiguchi K."/>
            <person name="Awai K."/>
            <person name="Shimojima M."/>
            <person name="Masuda S."/>
            <person name="Iwai M."/>
            <person name="Nobusawa T."/>
            <person name="Narise T."/>
            <person name="Kondo S."/>
            <person name="Saito H."/>
            <person name="Sato R."/>
            <person name="Murakawa M."/>
            <person name="Ihara Y."/>
            <person name="Oshima-Yamada Y."/>
            <person name="Ohtaka K."/>
            <person name="Satoh M."/>
            <person name="Sonobe K."/>
            <person name="Ishii M."/>
            <person name="Ohtani R."/>
            <person name="Kanamori-Sato M."/>
            <person name="Honoki R."/>
            <person name="Miyazaki D."/>
            <person name="Mochizuki H."/>
            <person name="Umetsu J."/>
            <person name="Higashi K."/>
            <person name="Shibata D."/>
            <person name="Kamiya Y."/>
            <person name="Sato N."/>
            <person name="Nakamura Y."/>
            <person name="Tabata S."/>
            <person name="Ida S."/>
            <person name="Kurokawa K."/>
            <person name="Ohta H."/>
        </authorList>
    </citation>
    <scope>NUCLEOTIDE SEQUENCE [LARGE SCALE GENOMIC DNA]</scope>
    <source>
        <strain evidence="4 5">NIES-2285</strain>
    </source>
</reference>
<name>A0A1Y1IK83_KLENI</name>
<comment type="similarity">
    <text evidence="1">Belongs to the SMG9 family.</text>
</comment>
<evidence type="ECO:0000256" key="2">
    <source>
        <dbReference type="ARBA" id="ARBA00023161"/>
    </source>
</evidence>
<feature type="compositionally biased region" description="Basic and acidic residues" evidence="3">
    <location>
        <begin position="337"/>
        <end position="353"/>
    </location>
</feature>
<dbReference type="GO" id="GO:0000184">
    <property type="term" value="P:nuclear-transcribed mRNA catabolic process, nonsense-mediated decay"/>
    <property type="evidence" value="ECO:0000318"/>
    <property type="project" value="GO_Central"/>
</dbReference>
<gene>
    <name evidence="4" type="ORF">KFL_004850080</name>
</gene>
<dbReference type="OMA" id="SEYYPHL"/>
<feature type="region of interest" description="Disordered" evidence="3">
    <location>
        <begin position="235"/>
        <end position="362"/>
    </location>
</feature>
<evidence type="ECO:0000256" key="1">
    <source>
        <dbReference type="ARBA" id="ARBA00007712"/>
    </source>
</evidence>
<dbReference type="InterPro" id="IPR027417">
    <property type="entry name" value="P-loop_NTPase"/>
</dbReference>
<feature type="region of interest" description="Disordered" evidence="3">
    <location>
        <begin position="409"/>
        <end position="449"/>
    </location>
</feature>
<dbReference type="PANTHER" id="PTHR14270">
    <property type="entry name" value="NONSENSE-MEDIATED MRNA DECAY FACTOR SMG9"/>
    <property type="match status" value="1"/>
</dbReference>
<dbReference type="SUPFAM" id="SSF52540">
    <property type="entry name" value="P-loop containing nucleoside triphosphate hydrolases"/>
    <property type="match status" value="1"/>
</dbReference>
<feature type="compositionally biased region" description="Low complexity" evidence="3">
    <location>
        <begin position="261"/>
        <end position="274"/>
    </location>
</feature>